<name>A0A6A5Z1I7_9PLEO</name>
<reference evidence="1" key="1">
    <citation type="journal article" date="2020" name="Stud. Mycol.">
        <title>101 Dothideomycetes genomes: a test case for predicting lifestyles and emergence of pathogens.</title>
        <authorList>
            <person name="Haridas S."/>
            <person name="Albert R."/>
            <person name="Binder M."/>
            <person name="Bloem J."/>
            <person name="Labutti K."/>
            <person name="Salamov A."/>
            <person name="Andreopoulos B."/>
            <person name="Baker S."/>
            <person name="Barry K."/>
            <person name="Bills G."/>
            <person name="Bluhm B."/>
            <person name="Cannon C."/>
            <person name="Castanera R."/>
            <person name="Culley D."/>
            <person name="Daum C."/>
            <person name="Ezra D."/>
            <person name="Gonzalez J."/>
            <person name="Henrissat B."/>
            <person name="Kuo A."/>
            <person name="Liang C."/>
            <person name="Lipzen A."/>
            <person name="Lutzoni F."/>
            <person name="Magnuson J."/>
            <person name="Mondo S."/>
            <person name="Nolan M."/>
            <person name="Ohm R."/>
            <person name="Pangilinan J."/>
            <person name="Park H.-J."/>
            <person name="Ramirez L."/>
            <person name="Alfaro M."/>
            <person name="Sun H."/>
            <person name="Tritt A."/>
            <person name="Yoshinaga Y."/>
            <person name="Zwiers L.-H."/>
            <person name="Turgeon B."/>
            <person name="Goodwin S."/>
            <person name="Spatafora J."/>
            <person name="Crous P."/>
            <person name="Grigoriev I."/>
        </authorList>
    </citation>
    <scope>NUCLEOTIDE SEQUENCE</scope>
    <source>
        <strain evidence="1">CBS 627.86</strain>
    </source>
</reference>
<protein>
    <submittedName>
        <fullName evidence="1">Uncharacterized protein</fullName>
    </submittedName>
</protein>
<dbReference type="Proteomes" id="UP000799770">
    <property type="component" value="Unassembled WGS sequence"/>
</dbReference>
<keyword evidence="2" id="KW-1185">Reference proteome</keyword>
<organism evidence="1 2">
    <name type="scientific">Lophiotrema nucula</name>
    <dbReference type="NCBI Taxonomy" id="690887"/>
    <lineage>
        <taxon>Eukaryota</taxon>
        <taxon>Fungi</taxon>
        <taxon>Dikarya</taxon>
        <taxon>Ascomycota</taxon>
        <taxon>Pezizomycotina</taxon>
        <taxon>Dothideomycetes</taxon>
        <taxon>Pleosporomycetidae</taxon>
        <taxon>Pleosporales</taxon>
        <taxon>Lophiotremataceae</taxon>
        <taxon>Lophiotrema</taxon>
    </lineage>
</organism>
<gene>
    <name evidence="1" type="ORF">BDV96DRAFT_601704</name>
</gene>
<accession>A0A6A5Z1I7</accession>
<sequence length="276" mass="29148">MSLDISAKVTSFHYVASSVGLDVAGSSEGACVGFTCTSANVAGARVGPSPLAAFRHPNALRANMTNPKRTSTPTVTPMPSPTFAPIDSPLFLAPGSCKLVGTDAARLVVEDVVVVENDACVERVREELVAEDDETVVDTACPLNVCGNSTTLKLFVQQESSTPQHHLVEFPLPVQGVILVPPPEFLVSRQTSKHMPLVIFSAHELIHHNVVSTPVNIFAARFWQRPLGRHSSLVSPSIAYPPGGLSRLRAQQMAFTGSTLHGAISVGSGTAVPLAK</sequence>
<dbReference type="EMBL" id="ML977329">
    <property type="protein sequence ID" value="KAF2112883.1"/>
    <property type="molecule type" value="Genomic_DNA"/>
</dbReference>
<proteinExistence type="predicted"/>
<dbReference type="AlphaFoldDB" id="A0A6A5Z1I7"/>
<evidence type="ECO:0000313" key="1">
    <source>
        <dbReference type="EMBL" id="KAF2112883.1"/>
    </source>
</evidence>
<evidence type="ECO:0000313" key="2">
    <source>
        <dbReference type="Proteomes" id="UP000799770"/>
    </source>
</evidence>